<reference evidence="4" key="1">
    <citation type="submission" date="2014-09" db="EMBL/GenBank/DDBJ databases">
        <authorList>
            <person name="Illeghems K.G."/>
        </authorList>
    </citation>
    <scope>NUCLEOTIDE SEQUENCE [LARGE SCALE GENOMIC DNA]</scope>
    <source>
        <strain evidence="4">108B</strain>
    </source>
</reference>
<dbReference type="PATRIC" id="fig|446692.3.peg.200"/>
<name>A0A0U5B593_9PROT</name>
<dbReference type="KEGG" id="asz:ASN_257"/>
<dbReference type="AlphaFoldDB" id="A0A0U5B593"/>
<accession>A0A0U5B593</accession>
<proteinExistence type="predicted"/>
<protein>
    <recommendedName>
        <fullName evidence="2">DUF4412 domain-containing protein</fullName>
    </recommendedName>
</protein>
<evidence type="ECO:0000259" key="2">
    <source>
        <dbReference type="Pfam" id="PF14371"/>
    </source>
</evidence>
<dbReference type="Pfam" id="PF14371">
    <property type="entry name" value="DUF4412"/>
    <property type="match status" value="1"/>
</dbReference>
<evidence type="ECO:0000313" key="3">
    <source>
        <dbReference type="EMBL" id="CEF39699.1"/>
    </source>
</evidence>
<keyword evidence="4" id="KW-1185">Reference proteome</keyword>
<dbReference type="Proteomes" id="UP000056109">
    <property type="component" value="Chromosome I"/>
</dbReference>
<feature type="region of interest" description="Disordered" evidence="1">
    <location>
        <begin position="265"/>
        <end position="326"/>
    </location>
</feature>
<evidence type="ECO:0000256" key="1">
    <source>
        <dbReference type="SAM" id="MobiDB-lite"/>
    </source>
</evidence>
<evidence type="ECO:0000313" key="4">
    <source>
        <dbReference type="Proteomes" id="UP000056109"/>
    </source>
</evidence>
<feature type="compositionally biased region" description="Low complexity" evidence="1">
    <location>
        <begin position="289"/>
        <end position="306"/>
    </location>
</feature>
<feature type="domain" description="DUF4412" evidence="2">
    <location>
        <begin position="132"/>
        <end position="231"/>
    </location>
</feature>
<dbReference type="InterPro" id="IPR025524">
    <property type="entry name" value="DUF4412"/>
</dbReference>
<sequence length="326" mass="34614">MGNTLPRCTGSLPRGMFLRLVGLAETSEHGSKTVMRQRRKERSERMMTRQPGRILRQLTLCGLLAATPLAWSLSLASSAHGADQGAAVQPDHPRLTPGRDAVIDYVFQPKPPADLVQAGKVPPGPLPERHVQVLFSGDGGLMRIRYMKSMEGDDSRGSVVINRAAQEVLIILDDRKIYTRLVQQEVARSPFLLDMSMQFARKGTSQVTGQPCTIWSVQSTEGTGSACVTDDGFILEQDGVDVDGLNGHLKATHISYDDVPASAFMPPAGYQEITPHSPRPGSGTEENAGSLAPSGPSGSPIPGVGPTTQVPAGDGASTAPEGSNAQ</sequence>
<organism evidence="3 4">
    <name type="scientific">Acetobacter senegalensis</name>
    <dbReference type="NCBI Taxonomy" id="446692"/>
    <lineage>
        <taxon>Bacteria</taxon>
        <taxon>Pseudomonadati</taxon>
        <taxon>Pseudomonadota</taxon>
        <taxon>Alphaproteobacteria</taxon>
        <taxon>Acetobacterales</taxon>
        <taxon>Acetobacteraceae</taxon>
        <taxon>Acetobacter</taxon>
    </lineage>
</organism>
<feature type="region of interest" description="Disordered" evidence="1">
    <location>
        <begin position="28"/>
        <end position="48"/>
    </location>
</feature>
<gene>
    <name evidence="3" type="ORF">ASN_257</name>
</gene>
<dbReference type="EMBL" id="LN606600">
    <property type="protein sequence ID" value="CEF39699.1"/>
    <property type="molecule type" value="Genomic_DNA"/>
</dbReference>